<gene>
    <name evidence="1" type="ORF">M9458_053484</name>
</gene>
<comment type="caution">
    <text evidence="1">The sequence shown here is derived from an EMBL/GenBank/DDBJ whole genome shotgun (WGS) entry which is preliminary data.</text>
</comment>
<dbReference type="PANTHER" id="PTHR22940:SF4">
    <property type="entry name" value="PROTEIN TIMELESS HOMOLOG"/>
    <property type="match status" value="1"/>
</dbReference>
<proteinExistence type="predicted"/>
<protein>
    <submittedName>
        <fullName evidence="1">Uncharacterized protein</fullName>
    </submittedName>
</protein>
<dbReference type="Pfam" id="PF26019">
    <property type="entry name" value="HTH_TIMELESS"/>
    <property type="match status" value="1"/>
</dbReference>
<dbReference type="InterPro" id="IPR044998">
    <property type="entry name" value="Timeless"/>
</dbReference>
<reference evidence="1 2" key="1">
    <citation type="submission" date="2024-05" db="EMBL/GenBank/DDBJ databases">
        <title>Genome sequencing and assembly of Indian major carp, Cirrhinus mrigala (Hamilton, 1822).</title>
        <authorList>
            <person name="Mohindra V."/>
            <person name="Chowdhury L.M."/>
            <person name="Lal K."/>
            <person name="Jena J.K."/>
        </authorList>
    </citation>
    <scope>NUCLEOTIDE SEQUENCE [LARGE SCALE GENOMIC DNA]</scope>
    <source>
        <strain evidence="1">CM1030</strain>
        <tissue evidence="1">Blood</tissue>
    </source>
</reference>
<evidence type="ECO:0000313" key="2">
    <source>
        <dbReference type="Proteomes" id="UP001529510"/>
    </source>
</evidence>
<dbReference type="AlphaFoldDB" id="A0ABD0MT51"/>
<organism evidence="1 2">
    <name type="scientific">Cirrhinus mrigala</name>
    <name type="common">Mrigala</name>
    <dbReference type="NCBI Taxonomy" id="683832"/>
    <lineage>
        <taxon>Eukaryota</taxon>
        <taxon>Metazoa</taxon>
        <taxon>Chordata</taxon>
        <taxon>Craniata</taxon>
        <taxon>Vertebrata</taxon>
        <taxon>Euteleostomi</taxon>
        <taxon>Actinopterygii</taxon>
        <taxon>Neopterygii</taxon>
        <taxon>Teleostei</taxon>
        <taxon>Ostariophysi</taxon>
        <taxon>Cypriniformes</taxon>
        <taxon>Cyprinidae</taxon>
        <taxon>Labeoninae</taxon>
        <taxon>Labeonini</taxon>
        <taxon>Cirrhinus</taxon>
    </lineage>
</organism>
<name>A0ABD0MT51_CIRMR</name>
<feature type="non-terminal residue" evidence="1">
    <location>
        <position position="188"/>
    </location>
</feature>
<dbReference type="Proteomes" id="UP001529510">
    <property type="component" value="Unassembled WGS sequence"/>
</dbReference>
<sequence length="188" mass="21543">FANPNVVRPYIILLRTYSQNSVHTNHCITRMLHRLAVDLKMEALLYQLSVFSLFNKILGDPAPAAYQELVTFAKYVLNRFFVFAAKNNKAFVELLFWKNVGAVREMTEGYNKDGEGKKKGKWTPEEEEQLQQLYEEYKDSGGGVPVIHMPDIVETMLPLLSSSRTRREVVSHMVSMGLVDSVKDLKKE</sequence>
<feature type="non-terminal residue" evidence="1">
    <location>
        <position position="1"/>
    </location>
</feature>
<dbReference type="EMBL" id="JAMKFB020000255">
    <property type="protein sequence ID" value="KAL0151293.1"/>
    <property type="molecule type" value="Genomic_DNA"/>
</dbReference>
<keyword evidence="2" id="KW-1185">Reference proteome</keyword>
<dbReference type="PANTHER" id="PTHR22940">
    <property type="entry name" value="TIMEOUT/TIMELESS-2"/>
    <property type="match status" value="1"/>
</dbReference>
<evidence type="ECO:0000313" key="1">
    <source>
        <dbReference type="EMBL" id="KAL0151293.1"/>
    </source>
</evidence>
<accession>A0ABD0MT51</accession>